<evidence type="ECO:0000313" key="2">
    <source>
        <dbReference type="Proteomes" id="UP000199126"/>
    </source>
</evidence>
<dbReference type="EMBL" id="FODV01000002">
    <property type="protein sequence ID" value="SEO40060.1"/>
    <property type="molecule type" value="Genomic_DNA"/>
</dbReference>
<dbReference type="AlphaFoldDB" id="A0A1H8PDN2"/>
<gene>
    <name evidence="1" type="ORF">SAMN04487948_102245</name>
</gene>
<dbReference type="RefSeq" id="WP_089821410.1">
    <property type="nucleotide sequence ID" value="NZ_FODV01000002.1"/>
</dbReference>
<protein>
    <submittedName>
        <fullName evidence="1">Uncharacterized protein</fullName>
    </submittedName>
</protein>
<accession>A0A1H8PDN2</accession>
<keyword evidence="2" id="KW-1185">Reference proteome</keyword>
<proteinExistence type="predicted"/>
<dbReference type="Proteomes" id="UP000199126">
    <property type="component" value="Unassembled WGS sequence"/>
</dbReference>
<evidence type="ECO:0000313" key="1">
    <source>
        <dbReference type="EMBL" id="SEO40060.1"/>
    </source>
</evidence>
<sequence length="69" mass="7574">MVDERLEKTDGVVWGTTAAGIEVELVRGVDRNGTVVSEPTHEVQDVLDVTPRAVRVPVRFDGDNEELAE</sequence>
<name>A0A1H8PDN2_9EURY</name>
<organism evidence="1 2">
    <name type="scientific">Halogranum amylolyticum</name>
    <dbReference type="NCBI Taxonomy" id="660520"/>
    <lineage>
        <taxon>Archaea</taxon>
        <taxon>Methanobacteriati</taxon>
        <taxon>Methanobacteriota</taxon>
        <taxon>Stenosarchaea group</taxon>
        <taxon>Halobacteria</taxon>
        <taxon>Halobacteriales</taxon>
        <taxon>Haloferacaceae</taxon>
    </lineage>
</organism>
<reference evidence="2" key="1">
    <citation type="submission" date="2016-10" db="EMBL/GenBank/DDBJ databases">
        <authorList>
            <person name="Varghese N."/>
            <person name="Submissions S."/>
        </authorList>
    </citation>
    <scope>NUCLEOTIDE SEQUENCE [LARGE SCALE GENOMIC DNA]</scope>
    <source>
        <strain evidence="2">CGMCC 1.10121</strain>
    </source>
</reference>